<sequence length="189" mass="20739">MDEEMASQLMTQMAEIQASVDGPSTGWFTVGAAVIGFMAAMLSTVLVEYLKRRHETRILRASLMAEISAMAEIIRSRRYIQALQDGAEMRRFRLGVNVPDDYFIVYKSNTARLGLLSAHEAKRIVRLYHLVESVVQDVTPGGVLHKGGVVHDVAATGGGEVQEAFKQDVKFLEDALQLADELVGESGAK</sequence>
<dbReference type="Proteomes" id="UP000029721">
    <property type="component" value="Unassembled WGS sequence"/>
</dbReference>
<evidence type="ECO:0000313" key="3">
    <source>
        <dbReference type="Proteomes" id="UP000029721"/>
    </source>
</evidence>
<dbReference type="EMBL" id="JOKD01000039">
    <property type="protein sequence ID" value="KGE77407.1"/>
    <property type="molecule type" value="Genomic_DNA"/>
</dbReference>
<feature type="transmembrane region" description="Helical" evidence="1">
    <location>
        <begin position="27"/>
        <end position="50"/>
    </location>
</feature>
<organism evidence="2 3">
    <name type="scientific">Halomonas salina</name>
    <dbReference type="NCBI Taxonomy" id="42565"/>
    <lineage>
        <taxon>Bacteria</taxon>
        <taxon>Pseudomonadati</taxon>
        <taxon>Pseudomonadota</taxon>
        <taxon>Gammaproteobacteria</taxon>
        <taxon>Oceanospirillales</taxon>
        <taxon>Halomonadaceae</taxon>
        <taxon>Halomonas</taxon>
    </lineage>
</organism>
<proteinExistence type="predicted"/>
<keyword evidence="3" id="KW-1185">Reference proteome</keyword>
<gene>
    <name evidence="2" type="ORF">FP66_09935</name>
</gene>
<evidence type="ECO:0000313" key="2">
    <source>
        <dbReference type="EMBL" id="KGE77407.1"/>
    </source>
</evidence>
<protein>
    <submittedName>
        <fullName evidence="2">Uncharacterized protein</fullName>
    </submittedName>
</protein>
<evidence type="ECO:0000256" key="1">
    <source>
        <dbReference type="SAM" id="Phobius"/>
    </source>
</evidence>
<dbReference type="RefSeq" id="WP_035597799.1">
    <property type="nucleotide sequence ID" value="NZ_JOKD01000039.1"/>
</dbReference>
<comment type="caution">
    <text evidence="2">The sequence shown here is derived from an EMBL/GenBank/DDBJ whole genome shotgun (WGS) entry which is preliminary data.</text>
</comment>
<name>A0ABR4WRR2_9GAMM</name>
<keyword evidence="1" id="KW-0812">Transmembrane</keyword>
<reference evidence="2 3" key="1">
    <citation type="submission" date="2014-06" db="EMBL/GenBank/DDBJ databases">
        <title>Draft genome sequence of an extremely salt tolerant bacteria Halomonas salina/CIFRI 1.</title>
        <authorList>
            <person name="Behera B.D."/>
            <person name="Meena D.K."/>
            <person name="Das P."/>
            <person name="Maharana J."/>
            <person name="Paria P."/>
            <person name="Sharma A.P."/>
            <person name="Shamsudheen K.V."/>
            <person name="Rijit J."/>
            <person name="Dixit V."/>
            <person name="Verma A."/>
            <person name="Scaria V."/>
            <person name="Sivasubbu S."/>
        </authorList>
    </citation>
    <scope>NUCLEOTIDE SEQUENCE [LARGE SCALE GENOMIC DNA]</scope>
    <source>
        <strain evidence="2 3">CIFRI 1</strain>
    </source>
</reference>
<keyword evidence="1" id="KW-0472">Membrane</keyword>
<accession>A0ABR4WRR2</accession>
<keyword evidence="1" id="KW-1133">Transmembrane helix</keyword>